<proteinExistence type="predicted"/>
<sequence length="119" mass="13142">MANTTIIKFGTPSDEPITTDLEGWKVIEGSPTMKIWIQHTSADGSMISGTWLATQGSYHATYTSYEFVHLIEGQLSITPDEGGETVQLGPGDAFVIEPGFKGIWKIEEKVLKHFDIKLK</sequence>
<evidence type="ECO:0000259" key="1">
    <source>
        <dbReference type="Pfam" id="PF05899"/>
    </source>
</evidence>
<dbReference type="CDD" id="cd02227">
    <property type="entry name" value="cupin_TM1112-like"/>
    <property type="match status" value="1"/>
</dbReference>
<reference evidence="4" key="1">
    <citation type="submission" date="2021-02" db="EMBL/GenBank/DDBJ databases">
        <authorList>
            <person name="Nowell W R."/>
        </authorList>
    </citation>
    <scope>NUCLEOTIDE SEQUENCE</scope>
</reference>
<evidence type="ECO:0000313" key="4">
    <source>
        <dbReference type="EMBL" id="CAF4224614.1"/>
    </source>
</evidence>
<comment type="caution">
    <text evidence="4">The sequence shown here is derived from an EMBL/GenBank/DDBJ whole genome shotgun (WGS) entry which is preliminary data.</text>
</comment>
<dbReference type="PANTHER" id="PTHR40943:SF1">
    <property type="entry name" value="CYTOPLASMIC PROTEIN"/>
    <property type="match status" value="1"/>
</dbReference>
<organism evidence="4 6">
    <name type="scientific">Rotaria socialis</name>
    <dbReference type="NCBI Taxonomy" id="392032"/>
    <lineage>
        <taxon>Eukaryota</taxon>
        <taxon>Metazoa</taxon>
        <taxon>Spiralia</taxon>
        <taxon>Gnathifera</taxon>
        <taxon>Rotifera</taxon>
        <taxon>Eurotatoria</taxon>
        <taxon>Bdelloidea</taxon>
        <taxon>Philodinida</taxon>
        <taxon>Philodinidae</taxon>
        <taxon>Rotaria</taxon>
    </lineage>
</organism>
<dbReference type="Proteomes" id="UP000663848">
    <property type="component" value="Unassembled WGS sequence"/>
</dbReference>
<dbReference type="Proteomes" id="UP000663873">
    <property type="component" value="Unassembled WGS sequence"/>
</dbReference>
<dbReference type="EMBL" id="CAJOBR010002766">
    <property type="protein sequence ID" value="CAF4702904.1"/>
    <property type="molecule type" value="Genomic_DNA"/>
</dbReference>
<evidence type="ECO:0000313" key="6">
    <source>
        <dbReference type="Proteomes" id="UP000663873"/>
    </source>
</evidence>
<name>A0A820CMA5_9BILA</name>
<gene>
    <name evidence="3" type="ORF">GRG538_LOCUS27623</name>
    <name evidence="5" type="ORF">QYT958_LOCUS17887</name>
    <name evidence="2" type="ORF">TIS948_LOCUS31944</name>
    <name evidence="4" type="ORF">UJA718_LOCUS7945</name>
</gene>
<dbReference type="EMBL" id="CAJNXB010005838">
    <property type="protein sequence ID" value="CAF3451203.1"/>
    <property type="molecule type" value="Genomic_DNA"/>
</dbReference>
<evidence type="ECO:0000313" key="5">
    <source>
        <dbReference type="EMBL" id="CAF4702904.1"/>
    </source>
</evidence>
<dbReference type="Gene3D" id="2.60.120.10">
    <property type="entry name" value="Jelly Rolls"/>
    <property type="match status" value="1"/>
</dbReference>
<dbReference type="EMBL" id="CAJNYT010004773">
    <property type="protein sequence ID" value="CAF3689988.1"/>
    <property type="molecule type" value="Genomic_DNA"/>
</dbReference>
<dbReference type="Proteomes" id="UP000663872">
    <property type="component" value="Unassembled WGS sequence"/>
</dbReference>
<dbReference type="Pfam" id="PF05899">
    <property type="entry name" value="Cupin_3"/>
    <property type="match status" value="1"/>
</dbReference>
<evidence type="ECO:0000313" key="2">
    <source>
        <dbReference type="EMBL" id="CAF3451203.1"/>
    </source>
</evidence>
<evidence type="ECO:0000313" key="3">
    <source>
        <dbReference type="EMBL" id="CAF3689988.1"/>
    </source>
</evidence>
<dbReference type="InterPro" id="IPR011051">
    <property type="entry name" value="RmlC_Cupin_sf"/>
</dbReference>
<keyword evidence="6" id="KW-1185">Reference proteome</keyword>
<dbReference type="SUPFAM" id="SSF51182">
    <property type="entry name" value="RmlC-like cupins"/>
    <property type="match status" value="1"/>
</dbReference>
<dbReference type="InterPro" id="IPR014710">
    <property type="entry name" value="RmlC-like_jellyroll"/>
</dbReference>
<protein>
    <recommendedName>
        <fullName evidence="1">(S)-ureidoglycine aminohydrolase cupin domain-containing protein</fullName>
    </recommendedName>
</protein>
<dbReference type="OrthoDB" id="10260542at2759"/>
<dbReference type="InterPro" id="IPR008579">
    <property type="entry name" value="UGlyAH_Cupin_dom"/>
</dbReference>
<dbReference type="EMBL" id="CAJOBP010000821">
    <property type="protein sequence ID" value="CAF4224614.1"/>
    <property type="molecule type" value="Genomic_DNA"/>
</dbReference>
<dbReference type="Proteomes" id="UP000663825">
    <property type="component" value="Unassembled WGS sequence"/>
</dbReference>
<accession>A0A820CMA5</accession>
<dbReference type="PANTHER" id="PTHR40943">
    <property type="entry name" value="CYTOPLASMIC PROTEIN-RELATED"/>
    <property type="match status" value="1"/>
</dbReference>
<dbReference type="AlphaFoldDB" id="A0A820CMA5"/>
<feature type="domain" description="(S)-ureidoglycine aminohydrolase cupin" evidence="1">
    <location>
        <begin position="41"/>
        <end position="114"/>
    </location>
</feature>